<dbReference type="EMBL" id="CM011689">
    <property type="protein sequence ID" value="TMS09007.1"/>
    <property type="molecule type" value="Genomic_DNA"/>
</dbReference>
<keyword evidence="2" id="KW-1185">Reference proteome</keyword>
<organism evidence="1 2">
    <name type="scientific">Larimichthys crocea</name>
    <name type="common">Large yellow croaker</name>
    <name type="synonym">Pseudosciaena crocea</name>
    <dbReference type="NCBI Taxonomy" id="215358"/>
    <lineage>
        <taxon>Eukaryota</taxon>
        <taxon>Metazoa</taxon>
        <taxon>Chordata</taxon>
        <taxon>Craniata</taxon>
        <taxon>Vertebrata</taxon>
        <taxon>Euteleostomi</taxon>
        <taxon>Actinopterygii</taxon>
        <taxon>Neopterygii</taxon>
        <taxon>Teleostei</taxon>
        <taxon>Neoteleostei</taxon>
        <taxon>Acanthomorphata</taxon>
        <taxon>Eupercaria</taxon>
        <taxon>Sciaenidae</taxon>
        <taxon>Larimichthys</taxon>
    </lineage>
</organism>
<sequence length="151" mass="16451">MSVDVDCSKISHQHGDNPSLSTVITMLEITEGTPDLGVTSYWTDAEGNVVYGPNTPTEKMKSPVTGTKKEKRKESVTKTLLMEKIEGNEESEVQEDKEKVAAEPKASDPEQKEDAKEEAEQTVTSVQSDAPEQPAAAAEEPETQSEPSEEQ</sequence>
<protein>
    <submittedName>
        <fullName evidence="1">Uncharacterized protein</fullName>
    </submittedName>
</protein>
<evidence type="ECO:0000313" key="1">
    <source>
        <dbReference type="EMBL" id="TMS09007.1"/>
    </source>
</evidence>
<gene>
    <name evidence="1" type="ORF">E3U43_014554</name>
</gene>
<accession>A0ACD3QNZ4</accession>
<name>A0ACD3QNZ4_LARCR</name>
<evidence type="ECO:0000313" key="2">
    <source>
        <dbReference type="Proteomes" id="UP000793456"/>
    </source>
</evidence>
<dbReference type="Proteomes" id="UP000793456">
    <property type="component" value="Chromosome XVI"/>
</dbReference>
<proteinExistence type="predicted"/>
<reference evidence="1" key="1">
    <citation type="submission" date="2018-11" db="EMBL/GenBank/DDBJ databases">
        <title>The sequence and de novo assembly of Larimichthys crocea genome using PacBio and Hi-C technologies.</title>
        <authorList>
            <person name="Xu P."/>
            <person name="Chen B."/>
            <person name="Zhou Z."/>
            <person name="Ke Q."/>
            <person name="Wu Y."/>
            <person name="Bai H."/>
            <person name="Pu F."/>
        </authorList>
    </citation>
    <scope>NUCLEOTIDE SEQUENCE</scope>
    <source>
        <tissue evidence="1">Muscle</tissue>
    </source>
</reference>
<comment type="caution">
    <text evidence="1">The sequence shown here is derived from an EMBL/GenBank/DDBJ whole genome shotgun (WGS) entry which is preliminary data.</text>
</comment>